<gene>
    <name evidence="1" type="ORF">FM101_11930</name>
</gene>
<evidence type="ECO:0008006" key="3">
    <source>
        <dbReference type="Google" id="ProtNLM"/>
    </source>
</evidence>
<dbReference type="RefSeq" id="WP_086999824.1">
    <property type="nucleotide sequence ID" value="NZ_FUHW01000038.1"/>
</dbReference>
<dbReference type="Proteomes" id="UP000195913">
    <property type="component" value="Unassembled WGS sequence"/>
</dbReference>
<dbReference type="PANTHER" id="PTHR37694:SF1">
    <property type="entry name" value="SLR8022 PROTEIN"/>
    <property type="match status" value="1"/>
</dbReference>
<dbReference type="AlphaFoldDB" id="A0A1R4GN85"/>
<keyword evidence="2" id="KW-1185">Reference proteome</keyword>
<dbReference type="SUPFAM" id="SSF51182">
    <property type="entry name" value="RmlC-like cupins"/>
    <property type="match status" value="1"/>
</dbReference>
<sequence length="109" mass="11531">MHVSKADLDELVAQHLEKAKTAPHGRSATAVLKDGKLRQTLLALDAGSEMADHSKPESATLLVLQGTVTVRWADGEQVISHGGLYVIPDVIHNVLASEPSAFLLTTIAG</sequence>
<dbReference type="PANTHER" id="PTHR37694">
    <property type="entry name" value="SLR8022 PROTEIN"/>
    <property type="match status" value="1"/>
</dbReference>
<dbReference type="InterPro" id="IPR011051">
    <property type="entry name" value="RmlC_Cupin_sf"/>
</dbReference>
<protein>
    <recommendedName>
        <fullName evidence="3">Cupin 2 conserved barrel domain-containing protein</fullName>
    </recommendedName>
</protein>
<evidence type="ECO:0000313" key="1">
    <source>
        <dbReference type="EMBL" id="SJM69658.1"/>
    </source>
</evidence>
<dbReference type="EMBL" id="FUHW01000038">
    <property type="protein sequence ID" value="SJM69658.1"/>
    <property type="molecule type" value="Genomic_DNA"/>
</dbReference>
<reference evidence="1 2" key="1">
    <citation type="submission" date="2017-02" db="EMBL/GenBank/DDBJ databases">
        <authorList>
            <person name="Peterson S.W."/>
        </authorList>
    </citation>
    <scope>NUCLEOTIDE SEQUENCE [LARGE SCALE GENOMIC DNA]</scope>
    <source>
        <strain evidence="1 2">B Ar 00.02</strain>
    </source>
</reference>
<name>A0A1R4GN85_9MICC</name>
<organism evidence="1 2">
    <name type="scientific">Arthrobacter rhombi</name>
    <dbReference type="NCBI Taxonomy" id="71253"/>
    <lineage>
        <taxon>Bacteria</taxon>
        <taxon>Bacillati</taxon>
        <taxon>Actinomycetota</taxon>
        <taxon>Actinomycetes</taxon>
        <taxon>Micrococcales</taxon>
        <taxon>Micrococcaceae</taxon>
        <taxon>Arthrobacter</taxon>
    </lineage>
</organism>
<evidence type="ECO:0000313" key="2">
    <source>
        <dbReference type="Proteomes" id="UP000195913"/>
    </source>
</evidence>
<accession>A0A1R4GN85</accession>
<dbReference type="InterPro" id="IPR014710">
    <property type="entry name" value="RmlC-like_jellyroll"/>
</dbReference>
<proteinExistence type="predicted"/>
<dbReference type="Gene3D" id="2.60.120.10">
    <property type="entry name" value="Jelly Rolls"/>
    <property type="match status" value="1"/>
</dbReference>